<comment type="caution">
    <text evidence="1">The sequence shown here is derived from an EMBL/GenBank/DDBJ whole genome shotgun (WGS) entry which is preliminary data.</text>
</comment>
<accession>A0A2T6C3I5</accession>
<dbReference type="Gene3D" id="2.60.40.1930">
    <property type="match status" value="1"/>
</dbReference>
<dbReference type="Proteomes" id="UP000244090">
    <property type="component" value="Unassembled WGS sequence"/>
</dbReference>
<name>A0A2T6C3I5_9FLAO</name>
<dbReference type="AlphaFoldDB" id="A0A2T6C3I5"/>
<reference evidence="1 2" key="1">
    <citation type="submission" date="2018-04" db="EMBL/GenBank/DDBJ databases">
        <title>Genomic Encyclopedia of Archaeal and Bacterial Type Strains, Phase II (KMG-II): from individual species to whole genera.</title>
        <authorList>
            <person name="Goeker M."/>
        </authorList>
    </citation>
    <scope>NUCLEOTIDE SEQUENCE [LARGE SCALE GENOMIC DNA]</scope>
    <source>
        <strain evidence="1 2">DSM 25731</strain>
    </source>
</reference>
<dbReference type="RefSeq" id="WP_146169734.1">
    <property type="nucleotide sequence ID" value="NZ_QBKT01000002.1"/>
</dbReference>
<protein>
    <recommendedName>
        <fullName evidence="3">MG2 domain-containing protein</fullName>
    </recommendedName>
</protein>
<dbReference type="OrthoDB" id="679547at2"/>
<evidence type="ECO:0008006" key="3">
    <source>
        <dbReference type="Google" id="ProtNLM"/>
    </source>
</evidence>
<dbReference type="EMBL" id="QBKT01000002">
    <property type="protein sequence ID" value="PTX62817.1"/>
    <property type="molecule type" value="Genomic_DNA"/>
</dbReference>
<gene>
    <name evidence="1" type="ORF">C8N46_102217</name>
</gene>
<evidence type="ECO:0000313" key="1">
    <source>
        <dbReference type="EMBL" id="PTX62817.1"/>
    </source>
</evidence>
<organism evidence="1 2">
    <name type="scientific">Kordia periserrulae</name>
    <dbReference type="NCBI Taxonomy" id="701523"/>
    <lineage>
        <taxon>Bacteria</taxon>
        <taxon>Pseudomonadati</taxon>
        <taxon>Bacteroidota</taxon>
        <taxon>Flavobacteriia</taxon>
        <taxon>Flavobacteriales</taxon>
        <taxon>Flavobacteriaceae</taxon>
        <taxon>Kordia</taxon>
    </lineage>
</organism>
<sequence>MAFIIYFMIEKQKNRIFKETDVIPHIMNFKIVLVCLLYLSCSFSHAQLLDETANDSLVKIPEYFATQTLKENIYIHTDKDIYEPGENLWFKAYLLNGNTLKLSTDTQLIFVELIQIHKEEDEEDKIIATEKYEANNGFTNGHLFLERGIDVGTYQLRIHTKKTLESTAKKILAVKEVKVVESVIPTILMDAEFSQKRYQRNEAIAAEITVFSRSRVPYKNTVVVAYVYAGSKRISRERLRTNDKGVVFVNFPAKKSEKATTIELHVKHQGNEVVHTIEIPFTSMSELQFGLYPEGGSLVANLPNTVAFKALDPSGRPVKVEGILYENGKKLQAFSAEHYGMGKFAFVPKNNQNYTVKITKPVLDSIFELPKILPEGIKLQVDRQTKKHVHCSITRTENIPNQKVYIRAQHRGLVYWMATASLSKERVRFKLPLEKFPQGIVEITLFNEQYQPIAERLVYANMEQKLHVTLKEISKSIFRQKDKVTMTFQVRDEDKNPVIANFSLSVHDHLYADNTNDYAMMPHYYLFSELKGHVYDAAYYFNPKNNNREAHLDLLLLTQGWRNYVWNIKQLNYVENSLDFTTNIKGKIYKKLENGALLNIPLATVNVSYPKFTSHIIASEQATFSLPIWSYKEAQGSHLVFIPFENENAVIKIAEPFRSIENITKNYDAKFPQYDLPLQAKKQSSYDAKFSFTETNFLEEVNLGSFRDRNKNEGSAGKYGDSATDYVCIYNILNCVNHPYGTPPKEGKTYRLNDGAIITYFPKKMKKEDDEKGKLFVKIKGLYPEKEFYSPQYDKNPDEALFPDNRKTLFWAPNLISDAKGEITVSFYTSDLQTTFLGTLEGTNGNGLLGGTIFQFEVK</sequence>
<keyword evidence="2" id="KW-1185">Reference proteome</keyword>
<proteinExistence type="predicted"/>
<evidence type="ECO:0000313" key="2">
    <source>
        <dbReference type="Proteomes" id="UP000244090"/>
    </source>
</evidence>